<keyword evidence="9" id="KW-0807">Transducer</keyword>
<feature type="transmembrane region" description="Helical" evidence="10">
    <location>
        <begin position="150"/>
        <end position="170"/>
    </location>
</feature>
<comment type="function">
    <text evidence="1">Receptor for thyrotropin-releasing hormone (TRH). Upon ligand binding, this G-protein-coupled receptor triggers activation of the phosphatidylinositol (IP3)-calcium-protein kinase C (PKC) pathway.</text>
</comment>
<dbReference type="Proteomes" id="UP001152759">
    <property type="component" value="Chromosome 4"/>
</dbReference>
<dbReference type="PANTHER" id="PTHR46061">
    <property type="entry name" value="THYROTROPIN-RELEASING HORMONE RECEPTOR"/>
    <property type="match status" value="1"/>
</dbReference>
<dbReference type="PANTHER" id="PTHR46061:SF3">
    <property type="entry name" value="THYROTROPIN-RELEASING HORMONE RECEPTOR"/>
    <property type="match status" value="1"/>
</dbReference>
<keyword evidence="13" id="KW-1185">Reference proteome</keyword>
<keyword evidence="7 10" id="KW-0472">Membrane</keyword>
<name>A0A9P0F4J0_BEMTA</name>
<evidence type="ECO:0000256" key="6">
    <source>
        <dbReference type="ARBA" id="ARBA00022989"/>
    </source>
</evidence>
<evidence type="ECO:0000256" key="8">
    <source>
        <dbReference type="ARBA" id="ARBA00032251"/>
    </source>
</evidence>
<feature type="transmembrane region" description="Helical" evidence="10">
    <location>
        <begin position="194"/>
        <end position="219"/>
    </location>
</feature>
<dbReference type="SUPFAM" id="SSF81321">
    <property type="entry name" value="Family A G protein-coupled receptor-like"/>
    <property type="match status" value="1"/>
</dbReference>
<feature type="domain" description="G-protein coupled receptors family 1 profile" evidence="11">
    <location>
        <begin position="45"/>
        <end position="262"/>
    </location>
</feature>
<evidence type="ECO:0000313" key="13">
    <source>
        <dbReference type="Proteomes" id="UP001152759"/>
    </source>
</evidence>
<comment type="similarity">
    <text evidence="3 9">Belongs to the G-protein coupled receptor 1 family.</text>
</comment>
<keyword evidence="9" id="KW-0675">Receptor</keyword>
<dbReference type="Gene3D" id="1.20.1070.10">
    <property type="entry name" value="Rhodopsin 7-helix transmembrane proteins"/>
    <property type="match status" value="1"/>
</dbReference>
<reference evidence="12" key="1">
    <citation type="submission" date="2021-12" db="EMBL/GenBank/DDBJ databases">
        <authorList>
            <person name="King R."/>
        </authorList>
    </citation>
    <scope>NUCLEOTIDE SEQUENCE</scope>
</reference>
<keyword evidence="5 9" id="KW-0812">Transmembrane</keyword>
<feature type="transmembrane region" description="Helical" evidence="10">
    <location>
        <begin position="33"/>
        <end position="53"/>
    </location>
</feature>
<evidence type="ECO:0000256" key="9">
    <source>
        <dbReference type="RuleBase" id="RU000688"/>
    </source>
</evidence>
<sequence>MTNSCDYPLNRTDCEDLVEPEFYSYKYRVVGTIFQGAIFLSGVFGNVLVIIVVKRTQSMHTPTNYYLVSLAVADLTVLVYSVPVAISGLFLVSDTWILGDFGCKLFIFLQNLGINSSSLNLMAFTVERYIAICHPMMAYKMCTINRAKKIIFGVWIFSIVYCSPWLVLTWTRPLNIRGYPGVGRCDFKLSREKYLLVFFADIMMFYVIPLIVSSILYVLMGRTLLNTHRPSNSEHRKSSSSSRAQQLSFYEREWGHQFYEAW</sequence>
<dbReference type="GO" id="GO:0016020">
    <property type="term" value="C:membrane"/>
    <property type="evidence" value="ECO:0007669"/>
    <property type="project" value="UniProtKB-SubCell"/>
</dbReference>
<evidence type="ECO:0000256" key="2">
    <source>
        <dbReference type="ARBA" id="ARBA00004370"/>
    </source>
</evidence>
<dbReference type="PROSITE" id="PS00237">
    <property type="entry name" value="G_PROTEIN_RECEP_F1_1"/>
    <property type="match status" value="1"/>
</dbReference>
<evidence type="ECO:0000256" key="10">
    <source>
        <dbReference type="SAM" id="Phobius"/>
    </source>
</evidence>
<evidence type="ECO:0000256" key="1">
    <source>
        <dbReference type="ARBA" id="ARBA00004100"/>
    </source>
</evidence>
<dbReference type="GO" id="GO:0004997">
    <property type="term" value="F:thyrotropin-releasing hormone receptor activity"/>
    <property type="evidence" value="ECO:0007669"/>
    <property type="project" value="InterPro"/>
</dbReference>
<gene>
    <name evidence="12" type="ORF">BEMITA_LOCUS8215</name>
</gene>
<feature type="transmembrane region" description="Helical" evidence="10">
    <location>
        <begin position="112"/>
        <end position="130"/>
    </location>
</feature>
<feature type="transmembrane region" description="Helical" evidence="10">
    <location>
        <begin position="65"/>
        <end position="92"/>
    </location>
</feature>
<dbReference type="InterPro" id="IPR000276">
    <property type="entry name" value="GPCR_Rhodpsn"/>
</dbReference>
<dbReference type="AlphaFoldDB" id="A0A9P0F4J0"/>
<protein>
    <recommendedName>
        <fullName evidence="4">Thyrotropin-releasing hormone receptor</fullName>
    </recommendedName>
    <alternativeName>
        <fullName evidence="8">Thyroliberin receptor</fullName>
    </alternativeName>
</protein>
<evidence type="ECO:0000259" key="11">
    <source>
        <dbReference type="PROSITE" id="PS50262"/>
    </source>
</evidence>
<dbReference type="PROSITE" id="PS50262">
    <property type="entry name" value="G_PROTEIN_RECEP_F1_2"/>
    <property type="match status" value="1"/>
</dbReference>
<evidence type="ECO:0000256" key="3">
    <source>
        <dbReference type="ARBA" id="ARBA00010663"/>
    </source>
</evidence>
<evidence type="ECO:0000256" key="7">
    <source>
        <dbReference type="ARBA" id="ARBA00023136"/>
    </source>
</evidence>
<keyword evidence="9" id="KW-0297">G-protein coupled receptor</keyword>
<organism evidence="12 13">
    <name type="scientific">Bemisia tabaci</name>
    <name type="common">Sweetpotato whitefly</name>
    <name type="synonym">Aleurodes tabaci</name>
    <dbReference type="NCBI Taxonomy" id="7038"/>
    <lineage>
        <taxon>Eukaryota</taxon>
        <taxon>Metazoa</taxon>
        <taxon>Ecdysozoa</taxon>
        <taxon>Arthropoda</taxon>
        <taxon>Hexapoda</taxon>
        <taxon>Insecta</taxon>
        <taxon>Pterygota</taxon>
        <taxon>Neoptera</taxon>
        <taxon>Paraneoptera</taxon>
        <taxon>Hemiptera</taxon>
        <taxon>Sternorrhyncha</taxon>
        <taxon>Aleyrodoidea</taxon>
        <taxon>Aleyrodidae</taxon>
        <taxon>Aleyrodinae</taxon>
        <taxon>Bemisia</taxon>
    </lineage>
</organism>
<proteinExistence type="inferred from homology"/>
<dbReference type="InterPro" id="IPR017452">
    <property type="entry name" value="GPCR_Rhodpsn_7TM"/>
</dbReference>
<evidence type="ECO:0000256" key="5">
    <source>
        <dbReference type="ARBA" id="ARBA00022692"/>
    </source>
</evidence>
<dbReference type="EMBL" id="OU963865">
    <property type="protein sequence ID" value="CAH0389382.1"/>
    <property type="molecule type" value="Genomic_DNA"/>
</dbReference>
<evidence type="ECO:0000313" key="12">
    <source>
        <dbReference type="EMBL" id="CAH0389382.1"/>
    </source>
</evidence>
<dbReference type="InterPro" id="IPR002120">
    <property type="entry name" value="TRH_rcpt_1"/>
</dbReference>
<keyword evidence="6 10" id="KW-1133">Transmembrane helix</keyword>
<comment type="subcellular location">
    <subcellularLocation>
        <location evidence="2">Membrane</location>
    </subcellularLocation>
</comment>
<evidence type="ECO:0000256" key="4">
    <source>
        <dbReference type="ARBA" id="ARBA00018873"/>
    </source>
</evidence>
<dbReference type="Pfam" id="PF00001">
    <property type="entry name" value="7tm_1"/>
    <property type="match status" value="1"/>
</dbReference>
<accession>A0A9P0F4J0</accession>
<dbReference type="PRINTS" id="PR00237">
    <property type="entry name" value="GPCRRHODOPSN"/>
</dbReference>